<reference evidence="9 10" key="1">
    <citation type="submission" date="2018-12" db="EMBL/GenBank/DDBJ databases">
        <title>The genome of Variovorax gossypii DSM 100435.</title>
        <authorList>
            <person name="Gao J."/>
            <person name="Sun J."/>
        </authorList>
    </citation>
    <scope>NUCLEOTIDE SEQUENCE [LARGE SCALE GENOMIC DNA]</scope>
    <source>
        <strain evidence="9 10">DSM 100435</strain>
    </source>
</reference>
<dbReference type="RefSeq" id="WP_126472096.1">
    <property type="nucleotide sequence ID" value="NZ_RXOE01000005.1"/>
</dbReference>
<dbReference type="InterPro" id="IPR035919">
    <property type="entry name" value="EAL_sf"/>
</dbReference>
<dbReference type="SMART" id="SM00267">
    <property type="entry name" value="GGDEF"/>
    <property type="match status" value="1"/>
</dbReference>
<evidence type="ECO:0000256" key="5">
    <source>
        <dbReference type="ARBA" id="ARBA00051114"/>
    </source>
</evidence>
<dbReference type="PANTHER" id="PTHR44757:SF2">
    <property type="entry name" value="BIOFILM ARCHITECTURE MAINTENANCE PROTEIN MBAA"/>
    <property type="match status" value="1"/>
</dbReference>
<dbReference type="NCBIfam" id="TIGR00254">
    <property type="entry name" value="GGDEF"/>
    <property type="match status" value="1"/>
</dbReference>
<dbReference type="CDD" id="cd01949">
    <property type="entry name" value="GGDEF"/>
    <property type="match status" value="1"/>
</dbReference>
<comment type="subcellular location">
    <subcellularLocation>
        <location evidence="1">Membrane</location>
    </subcellularLocation>
</comment>
<name>A0A431THC6_9BURK</name>
<dbReference type="GO" id="GO:0007165">
    <property type="term" value="P:signal transduction"/>
    <property type="evidence" value="ECO:0007669"/>
    <property type="project" value="UniProtKB-ARBA"/>
</dbReference>
<dbReference type="PANTHER" id="PTHR44757">
    <property type="entry name" value="DIGUANYLATE CYCLASE DGCP"/>
    <property type="match status" value="1"/>
</dbReference>
<dbReference type="InterPro" id="IPR000014">
    <property type="entry name" value="PAS"/>
</dbReference>
<dbReference type="PROSITE" id="PS50887">
    <property type="entry name" value="GGDEF"/>
    <property type="match status" value="1"/>
</dbReference>
<keyword evidence="10" id="KW-1185">Reference proteome</keyword>
<comment type="catalytic activity">
    <reaction evidence="5">
        <text>3',3'-c-di-GMP + H2O = 5'-phosphoguanylyl(3'-&gt;5')guanosine + H(+)</text>
        <dbReference type="Rhea" id="RHEA:24902"/>
        <dbReference type="ChEBI" id="CHEBI:15377"/>
        <dbReference type="ChEBI" id="CHEBI:15378"/>
        <dbReference type="ChEBI" id="CHEBI:58754"/>
        <dbReference type="ChEBI" id="CHEBI:58805"/>
        <dbReference type="EC" id="3.1.4.52"/>
    </reaction>
    <physiologicalReaction direction="left-to-right" evidence="5">
        <dbReference type="Rhea" id="RHEA:24903"/>
    </physiologicalReaction>
</comment>
<dbReference type="SUPFAM" id="SSF55785">
    <property type="entry name" value="PYP-like sensor domain (PAS domain)"/>
    <property type="match status" value="1"/>
</dbReference>
<protein>
    <submittedName>
        <fullName evidence="9">EAL domain-containing protein</fullName>
    </submittedName>
</protein>
<dbReference type="InterPro" id="IPR029016">
    <property type="entry name" value="GAF-like_dom_sf"/>
</dbReference>
<dbReference type="InterPro" id="IPR013655">
    <property type="entry name" value="PAS_fold_3"/>
</dbReference>
<dbReference type="Pfam" id="PF00990">
    <property type="entry name" value="GGDEF"/>
    <property type="match status" value="1"/>
</dbReference>
<dbReference type="Pfam" id="PF08447">
    <property type="entry name" value="PAS_3"/>
    <property type="match status" value="1"/>
</dbReference>
<dbReference type="InterPro" id="IPR001633">
    <property type="entry name" value="EAL_dom"/>
</dbReference>
<dbReference type="Gene3D" id="3.30.70.270">
    <property type="match status" value="1"/>
</dbReference>
<dbReference type="Gene3D" id="3.30.450.20">
    <property type="entry name" value="PAS domain"/>
    <property type="match status" value="1"/>
</dbReference>
<dbReference type="GO" id="GO:0071732">
    <property type="term" value="P:cellular response to nitric oxide"/>
    <property type="evidence" value="ECO:0007669"/>
    <property type="project" value="UniProtKB-ARBA"/>
</dbReference>
<dbReference type="Pfam" id="PF00563">
    <property type="entry name" value="EAL"/>
    <property type="match status" value="1"/>
</dbReference>
<dbReference type="InterPro" id="IPR000160">
    <property type="entry name" value="GGDEF_dom"/>
</dbReference>
<evidence type="ECO:0000256" key="4">
    <source>
        <dbReference type="ARBA" id="ARBA00023136"/>
    </source>
</evidence>
<evidence type="ECO:0000313" key="10">
    <source>
        <dbReference type="Proteomes" id="UP000267418"/>
    </source>
</evidence>
<dbReference type="Gene3D" id="3.30.450.350">
    <property type="entry name" value="CHASE domain"/>
    <property type="match status" value="1"/>
</dbReference>
<dbReference type="SMART" id="SM00052">
    <property type="entry name" value="EAL"/>
    <property type="match status" value="1"/>
</dbReference>
<dbReference type="PROSITE" id="PS50839">
    <property type="entry name" value="CHASE"/>
    <property type="match status" value="1"/>
</dbReference>
<dbReference type="CDD" id="cd00130">
    <property type="entry name" value="PAS"/>
    <property type="match status" value="1"/>
</dbReference>
<feature type="domain" description="GGDEF" evidence="8">
    <location>
        <begin position="703"/>
        <end position="836"/>
    </location>
</feature>
<dbReference type="SUPFAM" id="SSF55073">
    <property type="entry name" value="Nucleotide cyclase"/>
    <property type="match status" value="1"/>
</dbReference>
<feature type="domain" description="EAL" evidence="7">
    <location>
        <begin position="845"/>
        <end position="1099"/>
    </location>
</feature>
<evidence type="ECO:0000259" key="8">
    <source>
        <dbReference type="PROSITE" id="PS50887"/>
    </source>
</evidence>
<dbReference type="InterPro" id="IPR003018">
    <property type="entry name" value="GAF"/>
</dbReference>
<comment type="caution">
    <text evidence="9">The sequence shown here is derived from an EMBL/GenBank/DDBJ whole genome shotgun (WGS) entry which is preliminary data.</text>
</comment>
<accession>A0A431THC6</accession>
<evidence type="ECO:0000313" key="9">
    <source>
        <dbReference type="EMBL" id="RTQ32818.1"/>
    </source>
</evidence>
<dbReference type="FunFam" id="3.30.70.270:FF:000001">
    <property type="entry name" value="Diguanylate cyclase domain protein"/>
    <property type="match status" value="1"/>
</dbReference>
<dbReference type="SUPFAM" id="SSF55781">
    <property type="entry name" value="GAF domain-like"/>
    <property type="match status" value="1"/>
</dbReference>
<evidence type="ECO:0000259" key="7">
    <source>
        <dbReference type="PROSITE" id="PS50883"/>
    </source>
</evidence>
<dbReference type="InterPro" id="IPR029787">
    <property type="entry name" value="Nucleotide_cyclase"/>
</dbReference>
<organism evidence="9 10">
    <name type="scientific">Variovorax gossypii</name>
    <dbReference type="NCBI Taxonomy" id="1679495"/>
    <lineage>
        <taxon>Bacteria</taxon>
        <taxon>Pseudomonadati</taxon>
        <taxon>Pseudomonadota</taxon>
        <taxon>Betaproteobacteria</taxon>
        <taxon>Burkholderiales</taxon>
        <taxon>Comamonadaceae</taxon>
        <taxon>Variovorax</taxon>
    </lineage>
</organism>
<dbReference type="InterPro" id="IPR052155">
    <property type="entry name" value="Biofilm_reg_signaling"/>
</dbReference>
<dbReference type="CDD" id="cd01948">
    <property type="entry name" value="EAL"/>
    <property type="match status" value="1"/>
</dbReference>
<dbReference type="EMBL" id="RXOE01000005">
    <property type="protein sequence ID" value="RTQ32818.1"/>
    <property type="molecule type" value="Genomic_DNA"/>
</dbReference>
<dbReference type="Gene3D" id="3.20.20.450">
    <property type="entry name" value="EAL domain"/>
    <property type="match status" value="1"/>
</dbReference>
<evidence type="ECO:0000256" key="2">
    <source>
        <dbReference type="ARBA" id="ARBA00022692"/>
    </source>
</evidence>
<dbReference type="InterPro" id="IPR006189">
    <property type="entry name" value="CHASE_dom"/>
</dbReference>
<dbReference type="Proteomes" id="UP000267418">
    <property type="component" value="Unassembled WGS sequence"/>
</dbReference>
<keyword evidence="4" id="KW-0472">Membrane</keyword>
<dbReference type="InterPro" id="IPR042240">
    <property type="entry name" value="CHASE_sf"/>
</dbReference>
<dbReference type="OrthoDB" id="9813903at2"/>
<dbReference type="AlphaFoldDB" id="A0A431THC6"/>
<sequence length="1109" mass="121433">MSMSIWVKVRLPLAILGVGATLSVALGISAYQEIGRNARERFDATALDLAQKVEASFDDYIAVLIGLRARFNTLEDVTRSDFRDYVAGLNLASAYPGFQAVTYAPFIAAHQKKAFEEQVRRDASLGAGVASSFVIKPPGERDIYYPLVYIEPQAGNEMLLGNDLGAMPDRGNALEQGRDTGGLVTSGRKVRLPGREADIGLAMRLPVYRPQMPLDTLEQRRSAYIGSVGAGFSIAGVLRDVVSPDAARTLRLRLVDAGPGKAAIGTRIETRFVPPTAFSEPQLLFDSAALAKPAVAATSPAHRLQRSLGFELGGHSWLVEVEQDENQVFGPLDKAIPWSIVLVGLATSMLLAGIVFSLTTSRSRAQVLANKMTSHLRVSERQWKDAQQLASLGSWTLDPETGALQCSEEAQRILGFGDDSPPSDLHALLSRVPALERPAVRRQIARVFHSTERSEFEHRLSLPDGTERWLHVIAQSTEEDGRTLVRGTVRDATQPRKDALRQKLEYKIARLLAGDGRAETVMGLALEAICTDLCWDCGALWSVGEDGLVRCDAAWHAEDKDPAVTRFVRDSRLREYRPGEGSLGRAWKTGVVRVDTQASPGHFARDAMAREAGLTTGLIVPMVATNATMALELFSSRLAVMEAETLESLRVIALQIAQYKQRKLAERSLRFMASHDGLTGLFNRAALQDELARAIRRSNRSQKQFAVLFVDLDRFKHINDTLGHGAGDEMIRICGERLTAMLNGTDVVARFGGDEFVLLLEDLDSANDAAVLAEKVLACCAEPFVIEGRELHVSASVGVSIYPENGGDAEALLKNADTAMYHAKGKGRNTYRFYAAKMNARSTEQLMLESALRRALERGELEMHYQPKLNLQTQRIVGVEALMRWHHPVLGMVPPVQFIPIAEELGLIVSMGRWALEQACADALAWQKHGLPQVLISVNLSPRQFESRTLVADVKAVLDASGLDPSLLELEITESAMMANPEHAVELLRAIRDIGVGLAIDDFGTGYSSLSHLKHFPLSTVKIDRSFVNDLSQDADARALIDGIVTLAHGLRMKVVAEGIETAAQLEFLRSHGCDEAQGYWLCKPVSAGEARDFMARHLRNQFAPSVLA</sequence>
<dbReference type="Pfam" id="PF03924">
    <property type="entry name" value="CHASE"/>
    <property type="match status" value="1"/>
</dbReference>
<proteinExistence type="predicted"/>
<dbReference type="GO" id="GO:0071111">
    <property type="term" value="F:cyclic-guanylate-specific phosphodiesterase activity"/>
    <property type="evidence" value="ECO:0007669"/>
    <property type="project" value="UniProtKB-EC"/>
</dbReference>
<dbReference type="PROSITE" id="PS50883">
    <property type="entry name" value="EAL"/>
    <property type="match status" value="1"/>
</dbReference>
<dbReference type="FunFam" id="3.20.20.450:FF:000001">
    <property type="entry name" value="Cyclic di-GMP phosphodiesterase yahA"/>
    <property type="match status" value="1"/>
</dbReference>
<dbReference type="InterPro" id="IPR043128">
    <property type="entry name" value="Rev_trsase/Diguanyl_cyclase"/>
</dbReference>
<feature type="domain" description="CHASE" evidence="6">
    <location>
        <begin position="73"/>
        <end position="241"/>
    </location>
</feature>
<dbReference type="Pfam" id="PF13185">
    <property type="entry name" value="GAF_2"/>
    <property type="match status" value="1"/>
</dbReference>
<keyword evidence="3" id="KW-1133">Transmembrane helix</keyword>
<dbReference type="SUPFAM" id="SSF141868">
    <property type="entry name" value="EAL domain-like"/>
    <property type="match status" value="1"/>
</dbReference>
<dbReference type="InterPro" id="IPR035965">
    <property type="entry name" value="PAS-like_dom_sf"/>
</dbReference>
<dbReference type="SMART" id="SM01079">
    <property type="entry name" value="CHASE"/>
    <property type="match status" value="1"/>
</dbReference>
<evidence type="ECO:0000256" key="1">
    <source>
        <dbReference type="ARBA" id="ARBA00004370"/>
    </source>
</evidence>
<evidence type="ECO:0000256" key="3">
    <source>
        <dbReference type="ARBA" id="ARBA00022989"/>
    </source>
</evidence>
<gene>
    <name evidence="9" type="ORF">EJP69_19055</name>
</gene>
<dbReference type="GO" id="GO:0016020">
    <property type="term" value="C:membrane"/>
    <property type="evidence" value="ECO:0007669"/>
    <property type="project" value="UniProtKB-SubCell"/>
</dbReference>
<evidence type="ECO:0000259" key="6">
    <source>
        <dbReference type="PROSITE" id="PS50839"/>
    </source>
</evidence>
<dbReference type="Gene3D" id="3.30.450.40">
    <property type="match status" value="1"/>
</dbReference>
<keyword evidence="2" id="KW-0812">Transmembrane</keyword>